<protein>
    <submittedName>
        <fullName evidence="3">Amidohydrolase family protein</fullName>
    </submittedName>
</protein>
<dbReference type="RefSeq" id="WP_267767628.1">
    <property type="nucleotide sequence ID" value="NZ_JAPNKE010000002.1"/>
</dbReference>
<sequence>MSWHAFDSTSLHRLLLRHDPAARLRSGMHSIKKITRCASLGCWIAAIAGCDGSGATSTAHTTDPTTGDESTAASSLTEDSTGDATTVPGTTAVTDPSAGTSTSDGPTSEAGTSEVGTSSTTEDSTTASSATTEGTTTEGTTTEDSTTASSTTTEGTTTEGTTEGTTTEGCESELRAVKLARLIDPADGSVLEPAIVIVQNDRVVALATDENEIPCGAEVVDWSSYTGVPGLVDAHTHFIYQTDDEPGTFPWQRSWWLFQNSPETLAELARQAAEKTIKLGVTTAIDKGCGPGDYLIAELRDAIAAGEVTGPRIYTAGYGISGPVPSIDVMKGWIQQNVADGADLIKVWADNCSDDTLTCSSKFTFEQLKAAVDQAHALGRPIAIHAYHADTAKLAIMAGPDSLEHPEGLDTIDFMDMIAMGVTYVPTIDHNRYYKDNLAYFGYDPGKAAEFEAYIALNLATANQAHLAGVDIAMGSDAVFSGFGENTRELEWFIEAGMTPLQALRAATIEGAASIGVEHEVGRVAVGYFADIVAVDGDPLTDVSVLIGDVHGVMKSGVVVP</sequence>
<proteinExistence type="predicted"/>
<dbReference type="Gene3D" id="2.30.40.10">
    <property type="entry name" value="Urease, subunit C, domain 1"/>
    <property type="match status" value="1"/>
</dbReference>
<dbReference type="Pfam" id="PF01979">
    <property type="entry name" value="Amidohydro_1"/>
    <property type="match status" value="1"/>
</dbReference>
<dbReference type="EMBL" id="JAPNKE010000002">
    <property type="protein sequence ID" value="MCY1005795.1"/>
    <property type="molecule type" value="Genomic_DNA"/>
</dbReference>
<organism evidence="3 4">
    <name type="scientific">Nannocystis pusilla</name>
    <dbReference type="NCBI Taxonomy" id="889268"/>
    <lineage>
        <taxon>Bacteria</taxon>
        <taxon>Pseudomonadati</taxon>
        <taxon>Myxococcota</taxon>
        <taxon>Polyangia</taxon>
        <taxon>Nannocystales</taxon>
        <taxon>Nannocystaceae</taxon>
        <taxon>Nannocystis</taxon>
    </lineage>
</organism>
<comment type="caution">
    <text evidence="3">The sequence shown here is derived from an EMBL/GenBank/DDBJ whole genome shotgun (WGS) entry which is preliminary data.</text>
</comment>
<evidence type="ECO:0000313" key="4">
    <source>
        <dbReference type="Proteomes" id="UP001150924"/>
    </source>
</evidence>
<dbReference type="AlphaFoldDB" id="A0A9X3EL95"/>
<evidence type="ECO:0000313" key="3">
    <source>
        <dbReference type="EMBL" id="MCY1005795.1"/>
    </source>
</evidence>
<reference evidence="3" key="1">
    <citation type="submission" date="2022-11" db="EMBL/GenBank/DDBJ databases">
        <title>Minimal conservation of predation-associated metabolite biosynthetic gene clusters underscores biosynthetic potential of Myxococcota including descriptions for ten novel species: Archangium lansinium sp. nov., Myxococcus landrumus sp. nov., Nannocystis bai.</title>
        <authorList>
            <person name="Ahearne A."/>
            <person name="Stevens C."/>
            <person name="Phillips K."/>
        </authorList>
    </citation>
    <scope>NUCLEOTIDE SEQUENCE</scope>
    <source>
        <strain evidence="3">Na p29</strain>
    </source>
</reference>
<dbReference type="InterPro" id="IPR006680">
    <property type="entry name" value="Amidohydro-rel"/>
</dbReference>
<feature type="compositionally biased region" description="Low complexity" evidence="1">
    <location>
        <begin position="107"/>
        <end position="169"/>
    </location>
</feature>
<dbReference type="SUPFAM" id="SSF51556">
    <property type="entry name" value="Metallo-dependent hydrolases"/>
    <property type="match status" value="1"/>
</dbReference>
<dbReference type="SUPFAM" id="SSF51338">
    <property type="entry name" value="Composite domain of metallo-dependent hydrolases"/>
    <property type="match status" value="1"/>
</dbReference>
<feature type="region of interest" description="Disordered" evidence="1">
    <location>
        <begin position="54"/>
        <end position="170"/>
    </location>
</feature>
<dbReference type="InterPro" id="IPR032466">
    <property type="entry name" value="Metal_Hydrolase"/>
</dbReference>
<dbReference type="InterPro" id="IPR051781">
    <property type="entry name" value="Metallo-dep_Hydrolase"/>
</dbReference>
<keyword evidence="4" id="KW-1185">Reference proteome</keyword>
<accession>A0A9X3EL95</accession>
<dbReference type="InterPro" id="IPR011059">
    <property type="entry name" value="Metal-dep_hydrolase_composite"/>
</dbReference>
<name>A0A9X3EL95_9BACT</name>
<dbReference type="Gene3D" id="3.20.20.140">
    <property type="entry name" value="Metal-dependent hydrolases"/>
    <property type="match status" value="1"/>
</dbReference>
<feature type="compositionally biased region" description="Low complexity" evidence="1">
    <location>
        <begin position="56"/>
        <end position="65"/>
    </location>
</feature>
<dbReference type="PANTHER" id="PTHR43135:SF3">
    <property type="entry name" value="ALPHA-D-RIBOSE 1-METHYLPHOSPHONATE 5-TRIPHOSPHATE DIPHOSPHATASE"/>
    <property type="match status" value="1"/>
</dbReference>
<evidence type="ECO:0000259" key="2">
    <source>
        <dbReference type="Pfam" id="PF01979"/>
    </source>
</evidence>
<gene>
    <name evidence="3" type="ORF">OV079_09500</name>
</gene>
<feature type="compositionally biased region" description="Polar residues" evidence="1">
    <location>
        <begin position="67"/>
        <end position="106"/>
    </location>
</feature>
<dbReference type="Proteomes" id="UP001150924">
    <property type="component" value="Unassembled WGS sequence"/>
</dbReference>
<dbReference type="GO" id="GO:0016810">
    <property type="term" value="F:hydrolase activity, acting on carbon-nitrogen (but not peptide) bonds"/>
    <property type="evidence" value="ECO:0007669"/>
    <property type="project" value="InterPro"/>
</dbReference>
<evidence type="ECO:0000256" key="1">
    <source>
        <dbReference type="SAM" id="MobiDB-lite"/>
    </source>
</evidence>
<feature type="domain" description="Amidohydrolase-related" evidence="2">
    <location>
        <begin position="228"/>
        <end position="560"/>
    </location>
</feature>
<dbReference type="PANTHER" id="PTHR43135">
    <property type="entry name" value="ALPHA-D-RIBOSE 1-METHYLPHOSPHONATE 5-TRIPHOSPHATE DIPHOSPHATASE"/>
    <property type="match status" value="1"/>
</dbReference>